<dbReference type="InterPro" id="IPR000330">
    <property type="entry name" value="SNF2_N"/>
</dbReference>
<dbReference type="InterPro" id="IPR027417">
    <property type="entry name" value="P-loop_NTPase"/>
</dbReference>
<evidence type="ECO:0000259" key="2">
    <source>
        <dbReference type="PROSITE" id="PS51192"/>
    </source>
</evidence>
<accession>A0A318JZF7</accession>
<dbReference type="GO" id="GO:0005524">
    <property type="term" value="F:ATP binding"/>
    <property type="evidence" value="ECO:0007669"/>
    <property type="project" value="InterPro"/>
</dbReference>
<keyword evidence="4" id="KW-1185">Reference proteome</keyword>
<dbReference type="Gene3D" id="3.40.50.10810">
    <property type="entry name" value="Tandem AAA-ATPase domain"/>
    <property type="match status" value="1"/>
</dbReference>
<keyword evidence="1" id="KW-0378">Hydrolase</keyword>
<evidence type="ECO:0000313" key="4">
    <source>
        <dbReference type="Proteomes" id="UP000247569"/>
    </source>
</evidence>
<comment type="caution">
    <text evidence="3">The sequence shown here is derived from an EMBL/GenBank/DDBJ whole genome shotgun (WGS) entry which is preliminary data.</text>
</comment>
<dbReference type="Proteomes" id="UP000247569">
    <property type="component" value="Unassembled WGS sequence"/>
</dbReference>
<dbReference type="InterPro" id="IPR001650">
    <property type="entry name" value="Helicase_C-like"/>
</dbReference>
<dbReference type="Pfam" id="PF00271">
    <property type="entry name" value="Helicase_C"/>
    <property type="match status" value="1"/>
</dbReference>
<dbReference type="InterPro" id="IPR014001">
    <property type="entry name" value="Helicase_ATP-bd"/>
</dbReference>
<dbReference type="Gene3D" id="3.40.50.300">
    <property type="entry name" value="P-loop containing nucleotide triphosphate hydrolases"/>
    <property type="match status" value="1"/>
</dbReference>
<proteinExistence type="predicted"/>
<dbReference type="Pfam" id="PF00176">
    <property type="entry name" value="SNF2-rel_dom"/>
    <property type="match status" value="1"/>
</dbReference>
<reference evidence="3 4" key="1">
    <citation type="submission" date="2018-05" db="EMBL/GenBank/DDBJ databases">
        <title>Genomic Encyclopedia of Type Strains, Phase IV (KMG-IV): sequencing the most valuable type-strain genomes for metagenomic binning, comparative biology and taxonomic classification.</title>
        <authorList>
            <person name="Goeker M."/>
        </authorList>
    </citation>
    <scope>NUCLEOTIDE SEQUENCE [LARGE SCALE GENOMIC DNA]</scope>
    <source>
        <strain evidence="3 4">DSM 44704</strain>
    </source>
</reference>
<feature type="domain" description="Helicase ATP-binding" evidence="2">
    <location>
        <begin position="127"/>
        <end position="289"/>
    </location>
</feature>
<keyword evidence="3" id="KW-0067">ATP-binding</keyword>
<dbReference type="AlphaFoldDB" id="A0A318JZF7"/>
<name>A0A318JZF7_9NOCA</name>
<keyword evidence="3" id="KW-0547">Nucleotide-binding</keyword>
<dbReference type="OrthoDB" id="9814088at2"/>
<dbReference type="InterPro" id="IPR038718">
    <property type="entry name" value="SNF2-like_sf"/>
</dbReference>
<dbReference type="SUPFAM" id="SSF52540">
    <property type="entry name" value="P-loop containing nucleoside triphosphate hydrolases"/>
    <property type="match status" value="2"/>
</dbReference>
<dbReference type="PANTHER" id="PTHR10799">
    <property type="entry name" value="SNF2/RAD54 HELICASE FAMILY"/>
    <property type="match status" value="1"/>
</dbReference>
<sequence length="627" mass="69766">MIFAELIRDTRPIVKLEKREDTKPGAWARLQEALSRGIVGGTVDTSHVRADVFFAELKSLQEVRALFAEKFDFGPILTDQLRTLSRDRRDRQAAMAQTIEVSIEDLLEELRKAGFTRQLKSFQAANLAAVQRMPHGADFSVPGAGKTTVALANYILNRARGIVQRLLVIAPIAAFQAWKEDAAACIEPAPGILVHGGVGTLIPDDTEMLLTNYNRVAADYDRIREYVAIKPTQVIVDEAHRIKRGENGVHGRAVLDLAYAARRRDVLTGTPAPQGAYDLVAPVRFLYPGQDHDILPDTVYNRKAGRDEDVVSAASAAISRYFVRTPKTELDLPPTTFDIVTEPMPPIQQAIYDSLIGQYRGRFKLDTQDRRKFDRLGRIAMYLLEGATNPMLLAAGSDVDDQEGFEHPPLEIMGNETVADLLLKYRDLEVPWKYKKVAALVDAAADKGEKVIIWSTFVRNLKLLANYLRVHQPALVHGGVPYADIAKTDQVTRDMEFNRFRFDSNCHVLLANPAACGEGVSLHHWCHHAIYLDRTFNAGHFLQSQDRIHRLGLADTVTTKFTLLMSRGTIDELVDGRLREKVRALAQLMADPGLVKVALPEPDTDARERAGNDDDIAAVAAMLQTGR</sequence>
<protein>
    <submittedName>
        <fullName evidence="3">Helicase-like protein</fullName>
    </submittedName>
</protein>
<dbReference type="GO" id="GO:0016787">
    <property type="term" value="F:hydrolase activity"/>
    <property type="evidence" value="ECO:0007669"/>
    <property type="project" value="UniProtKB-KW"/>
</dbReference>
<dbReference type="EMBL" id="QJKF01000010">
    <property type="protein sequence ID" value="PXX60352.1"/>
    <property type="molecule type" value="Genomic_DNA"/>
</dbReference>
<dbReference type="GO" id="GO:0004386">
    <property type="term" value="F:helicase activity"/>
    <property type="evidence" value="ECO:0007669"/>
    <property type="project" value="UniProtKB-KW"/>
</dbReference>
<evidence type="ECO:0000313" key="3">
    <source>
        <dbReference type="EMBL" id="PXX60352.1"/>
    </source>
</evidence>
<gene>
    <name evidence="3" type="ORF">DFR70_110193</name>
</gene>
<dbReference type="CDD" id="cd18793">
    <property type="entry name" value="SF2_C_SNF"/>
    <property type="match status" value="1"/>
</dbReference>
<dbReference type="PROSITE" id="PS51192">
    <property type="entry name" value="HELICASE_ATP_BIND_1"/>
    <property type="match status" value="1"/>
</dbReference>
<organism evidence="3 4">
    <name type="scientific">Nocardia tenerifensis</name>
    <dbReference type="NCBI Taxonomy" id="228006"/>
    <lineage>
        <taxon>Bacteria</taxon>
        <taxon>Bacillati</taxon>
        <taxon>Actinomycetota</taxon>
        <taxon>Actinomycetes</taxon>
        <taxon>Mycobacteriales</taxon>
        <taxon>Nocardiaceae</taxon>
        <taxon>Nocardia</taxon>
    </lineage>
</organism>
<dbReference type="InterPro" id="IPR049730">
    <property type="entry name" value="SNF2/RAD54-like_C"/>
</dbReference>
<evidence type="ECO:0000256" key="1">
    <source>
        <dbReference type="ARBA" id="ARBA00022801"/>
    </source>
</evidence>
<keyword evidence="3" id="KW-0347">Helicase</keyword>